<proteinExistence type="predicted"/>
<evidence type="ECO:0008006" key="4">
    <source>
        <dbReference type="Google" id="ProtNLM"/>
    </source>
</evidence>
<protein>
    <recommendedName>
        <fullName evidence="4">Tc1-like transposase DDE domain-containing protein</fullName>
    </recommendedName>
</protein>
<dbReference type="Gene3D" id="3.30.420.10">
    <property type="entry name" value="Ribonuclease H-like superfamily/Ribonuclease H"/>
    <property type="match status" value="1"/>
</dbReference>
<reference evidence="1 3" key="1">
    <citation type="journal article" date="2019" name="Sci. Rep.">
        <title>Orb-weaving spider Araneus ventricosus genome elucidates the spidroin gene catalogue.</title>
        <authorList>
            <person name="Kono N."/>
            <person name="Nakamura H."/>
            <person name="Ohtoshi R."/>
            <person name="Moran D.A.P."/>
            <person name="Shinohara A."/>
            <person name="Yoshida Y."/>
            <person name="Fujiwara M."/>
            <person name="Mori M."/>
            <person name="Tomita M."/>
            <person name="Arakawa K."/>
        </authorList>
    </citation>
    <scope>NUCLEOTIDE SEQUENCE [LARGE SCALE GENOMIC DNA]</scope>
</reference>
<accession>A0A4Y2F438</accession>
<dbReference type="OrthoDB" id="6436943at2759"/>
<dbReference type="AlphaFoldDB" id="A0A4Y2F438"/>
<evidence type="ECO:0000313" key="2">
    <source>
        <dbReference type="EMBL" id="GBM36327.1"/>
    </source>
</evidence>
<dbReference type="GO" id="GO:0003676">
    <property type="term" value="F:nucleic acid binding"/>
    <property type="evidence" value="ECO:0007669"/>
    <property type="project" value="InterPro"/>
</dbReference>
<organism evidence="1 3">
    <name type="scientific">Araneus ventricosus</name>
    <name type="common">Orbweaver spider</name>
    <name type="synonym">Epeira ventricosa</name>
    <dbReference type="NCBI Taxonomy" id="182803"/>
    <lineage>
        <taxon>Eukaryota</taxon>
        <taxon>Metazoa</taxon>
        <taxon>Ecdysozoa</taxon>
        <taxon>Arthropoda</taxon>
        <taxon>Chelicerata</taxon>
        <taxon>Arachnida</taxon>
        <taxon>Araneae</taxon>
        <taxon>Araneomorphae</taxon>
        <taxon>Entelegynae</taxon>
        <taxon>Araneoidea</taxon>
        <taxon>Araneidae</taxon>
        <taxon>Araneus</taxon>
    </lineage>
</organism>
<name>A0A4Y2F438_ARAVE</name>
<gene>
    <name evidence="1" type="ORF">AVEN_196741_1</name>
    <name evidence="2" type="ORF">AVEN_39821_1</name>
</gene>
<dbReference type="InterPro" id="IPR036397">
    <property type="entry name" value="RNaseH_sf"/>
</dbReference>
<evidence type="ECO:0000313" key="1">
    <source>
        <dbReference type="EMBL" id="GBM36300.1"/>
    </source>
</evidence>
<dbReference type="EMBL" id="BGPR01094861">
    <property type="protein sequence ID" value="GBM36327.1"/>
    <property type="molecule type" value="Genomic_DNA"/>
</dbReference>
<dbReference type="EMBL" id="BGPR01094854">
    <property type="protein sequence ID" value="GBM36300.1"/>
    <property type="molecule type" value="Genomic_DNA"/>
</dbReference>
<keyword evidence="3" id="KW-1185">Reference proteome</keyword>
<sequence>MGVILIDLLTSGTISTVHYCDTLTKLKSAIRRQRPSLLSRGVLFLDDNSRFHTARDTKEHVRRLGWESLDHPITVPILPHLTSTFFLQWYQNDREVTSEAMKRCGGCEELLLFAGHRFLPGWFFESDFTI</sequence>
<evidence type="ECO:0000313" key="3">
    <source>
        <dbReference type="Proteomes" id="UP000499080"/>
    </source>
</evidence>
<comment type="caution">
    <text evidence="1">The sequence shown here is derived from an EMBL/GenBank/DDBJ whole genome shotgun (WGS) entry which is preliminary data.</text>
</comment>
<dbReference type="Proteomes" id="UP000499080">
    <property type="component" value="Unassembled WGS sequence"/>
</dbReference>